<name>U9T7H3_RHIID</name>
<feature type="region of interest" description="Disordered" evidence="1">
    <location>
        <begin position="47"/>
        <end position="82"/>
    </location>
</feature>
<dbReference type="EMBL" id="KI298064">
    <property type="protein sequence ID" value="ERZ99300.1"/>
    <property type="molecule type" value="Genomic_DNA"/>
</dbReference>
<gene>
    <name evidence="2" type="ORF">GLOINDRAFT_9638</name>
</gene>
<proteinExistence type="predicted"/>
<dbReference type="AlphaFoldDB" id="U9T7H3"/>
<feature type="compositionally biased region" description="Polar residues" evidence="1">
    <location>
        <begin position="59"/>
        <end position="68"/>
    </location>
</feature>
<evidence type="ECO:0000313" key="2">
    <source>
        <dbReference type="EMBL" id="ERZ99300.1"/>
    </source>
</evidence>
<protein>
    <submittedName>
        <fullName evidence="2">Uncharacterized protein</fullName>
    </submittedName>
</protein>
<accession>U9T7H3</accession>
<dbReference type="HOGENOM" id="CLU_2559475_0_0_1"/>
<evidence type="ECO:0000256" key="1">
    <source>
        <dbReference type="SAM" id="MobiDB-lite"/>
    </source>
</evidence>
<reference evidence="2" key="1">
    <citation type="submission" date="2013-07" db="EMBL/GenBank/DDBJ databases">
        <title>The genome of an arbuscular mycorrhizal fungus provides insights into the evolution of the oldest plant symbiosis.</title>
        <authorList>
            <consortium name="DOE Joint Genome Institute"/>
            <person name="Tisserant E."/>
            <person name="Malbreil M."/>
            <person name="Kuo A."/>
            <person name="Kohler A."/>
            <person name="Symeonidi A."/>
            <person name="Balestrini R."/>
            <person name="Charron P."/>
            <person name="Duensing N."/>
            <person name="Frei-dit-Frey N."/>
            <person name="Gianinazzi-Pearson V."/>
            <person name="Gilbert B."/>
            <person name="Handa Y."/>
            <person name="Hijri M."/>
            <person name="Kaul R."/>
            <person name="Kawaguchi M."/>
            <person name="Krajinski F."/>
            <person name="Lammers P."/>
            <person name="Lapierre D."/>
            <person name="Masclaux F.G."/>
            <person name="Murat C."/>
            <person name="Morin E."/>
            <person name="Ndikumana S."/>
            <person name="Pagni M."/>
            <person name="Petitpierre D."/>
            <person name="Requena N."/>
            <person name="Rosikiewicz P."/>
            <person name="Riley R."/>
            <person name="Saito K."/>
            <person name="San Clemente H."/>
            <person name="Shapiro H."/>
            <person name="van Tuinen D."/>
            <person name="Becard G."/>
            <person name="Bonfante P."/>
            <person name="Paszkowski U."/>
            <person name="Shachar-Hill Y."/>
            <person name="Young J.P."/>
            <person name="Sanders I.R."/>
            <person name="Henrissat B."/>
            <person name="Rensing S.A."/>
            <person name="Grigoriev I.V."/>
            <person name="Corradi N."/>
            <person name="Roux C."/>
            <person name="Martin F."/>
        </authorList>
    </citation>
    <scope>NUCLEOTIDE SEQUENCE</scope>
    <source>
        <strain evidence="2">DAOM 197198</strain>
    </source>
</reference>
<sequence>MKIHQRKGDVEWKAKEDDWVAEAISGRKVQQQNASIIKSIRHNLAKGKQEGRLMEDESNMNPSSSKANQADAMKEREISVAG</sequence>
<organism evidence="2">
    <name type="scientific">Rhizophagus irregularis (strain DAOM 181602 / DAOM 197198 / MUCL 43194)</name>
    <name type="common">Arbuscular mycorrhizal fungus</name>
    <name type="synonym">Glomus intraradices</name>
    <dbReference type="NCBI Taxonomy" id="747089"/>
    <lineage>
        <taxon>Eukaryota</taxon>
        <taxon>Fungi</taxon>
        <taxon>Fungi incertae sedis</taxon>
        <taxon>Mucoromycota</taxon>
        <taxon>Glomeromycotina</taxon>
        <taxon>Glomeromycetes</taxon>
        <taxon>Glomerales</taxon>
        <taxon>Glomeraceae</taxon>
        <taxon>Rhizophagus</taxon>
    </lineage>
</organism>
<feature type="compositionally biased region" description="Basic and acidic residues" evidence="1">
    <location>
        <begin position="72"/>
        <end position="82"/>
    </location>
</feature>